<dbReference type="EMBL" id="FCNZ02000046">
    <property type="protein sequence ID" value="SAL78975.1"/>
    <property type="molecule type" value="Genomic_DNA"/>
</dbReference>
<dbReference type="InterPro" id="IPR052157">
    <property type="entry name" value="BCAA_transport_permease"/>
</dbReference>
<feature type="transmembrane region" description="Helical" evidence="9">
    <location>
        <begin position="182"/>
        <end position="200"/>
    </location>
</feature>
<dbReference type="PANTHER" id="PTHR11795">
    <property type="entry name" value="BRANCHED-CHAIN AMINO ACID TRANSPORT SYSTEM PERMEASE PROTEIN LIVH"/>
    <property type="match status" value="1"/>
</dbReference>
<keyword evidence="3" id="KW-1003">Cell membrane</keyword>
<sequence>MSFVVNNVQVLFAGLALGSIYALVALGFVLIVRSTNVVNFAQGDFAMLGGFAIVAFLGSGLPYWLCFVLTLFVLGVFGVIFAAGVYYPLRNRSYLPVIISTLGASIFMQNAALYVFGPQPRAINRLFDKPGLEIGGVFMDTQYLSILGFTAIAVTFQYFLFERTLLGKKLQATSQDKDMARLVGIPVTLMIAFTFFYSAVLGGLAGALVSPILFVSIGMGSIIALKAFAATIIGGFGDITGAIIGGLLLGVVESFGAQYVSVAYKDAFAFLLLFLFLLLRPQGIFGEKISEKA</sequence>
<dbReference type="GO" id="GO:0005886">
    <property type="term" value="C:plasma membrane"/>
    <property type="evidence" value="ECO:0007669"/>
    <property type="project" value="UniProtKB-SubCell"/>
</dbReference>
<comment type="similarity">
    <text evidence="8">Belongs to the binding-protein-dependent transport system permease family. LivHM subfamily.</text>
</comment>
<evidence type="ECO:0000256" key="4">
    <source>
        <dbReference type="ARBA" id="ARBA00022692"/>
    </source>
</evidence>
<name>A0A158KD53_9BURK</name>
<dbReference type="PANTHER" id="PTHR11795:SF450">
    <property type="entry name" value="ABC TRANSPORTER PERMEASE PROTEIN"/>
    <property type="match status" value="1"/>
</dbReference>
<protein>
    <submittedName>
        <fullName evidence="10">Branched chain amino acid ABC transporter inner membrane protein</fullName>
    </submittedName>
</protein>
<keyword evidence="6 9" id="KW-1133">Transmembrane helix</keyword>
<evidence type="ECO:0000256" key="8">
    <source>
        <dbReference type="ARBA" id="ARBA00037998"/>
    </source>
</evidence>
<dbReference type="Pfam" id="PF02653">
    <property type="entry name" value="BPD_transp_2"/>
    <property type="match status" value="1"/>
</dbReference>
<evidence type="ECO:0000313" key="10">
    <source>
        <dbReference type="EMBL" id="SAL78975.1"/>
    </source>
</evidence>
<dbReference type="STRING" id="326475.AWB66_05956"/>
<dbReference type="GO" id="GO:0022857">
    <property type="term" value="F:transmembrane transporter activity"/>
    <property type="evidence" value="ECO:0007669"/>
    <property type="project" value="InterPro"/>
</dbReference>
<gene>
    <name evidence="10" type="ORF">AWB66_05956</name>
</gene>
<accession>A0A158KD53</accession>
<feature type="transmembrane region" description="Helical" evidence="9">
    <location>
        <begin position="94"/>
        <end position="116"/>
    </location>
</feature>
<evidence type="ECO:0000256" key="1">
    <source>
        <dbReference type="ARBA" id="ARBA00004651"/>
    </source>
</evidence>
<dbReference type="CDD" id="cd06582">
    <property type="entry name" value="TM_PBP1_LivH_like"/>
    <property type="match status" value="1"/>
</dbReference>
<evidence type="ECO:0000313" key="11">
    <source>
        <dbReference type="Proteomes" id="UP000054717"/>
    </source>
</evidence>
<keyword evidence="4 9" id="KW-0812">Transmembrane</keyword>
<evidence type="ECO:0000256" key="3">
    <source>
        <dbReference type="ARBA" id="ARBA00022475"/>
    </source>
</evidence>
<feature type="transmembrane region" description="Helical" evidence="9">
    <location>
        <begin position="258"/>
        <end position="279"/>
    </location>
</feature>
<evidence type="ECO:0000256" key="9">
    <source>
        <dbReference type="SAM" id="Phobius"/>
    </source>
</evidence>
<feature type="transmembrane region" description="Helical" evidence="9">
    <location>
        <begin position="44"/>
        <end position="61"/>
    </location>
</feature>
<feature type="transmembrane region" description="Helical" evidence="9">
    <location>
        <begin position="143"/>
        <end position="161"/>
    </location>
</feature>
<keyword evidence="7 9" id="KW-0472">Membrane</keyword>
<reference evidence="10" key="1">
    <citation type="submission" date="2016-01" db="EMBL/GenBank/DDBJ databases">
        <authorList>
            <person name="Peeters Charlotte."/>
        </authorList>
    </citation>
    <scope>NUCLEOTIDE SEQUENCE</scope>
    <source>
        <strain evidence="10">LMG 22936</strain>
    </source>
</reference>
<dbReference type="AlphaFoldDB" id="A0A158KD53"/>
<dbReference type="Proteomes" id="UP000054717">
    <property type="component" value="Unassembled WGS sequence"/>
</dbReference>
<evidence type="ECO:0000256" key="6">
    <source>
        <dbReference type="ARBA" id="ARBA00022989"/>
    </source>
</evidence>
<feature type="transmembrane region" description="Helical" evidence="9">
    <location>
        <begin position="206"/>
        <end position="225"/>
    </location>
</feature>
<keyword evidence="5" id="KW-0029">Amino-acid transport</keyword>
<keyword evidence="11" id="KW-1185">Reference proteome</keyword>
<evidence type="ECO:0000256" key="5">
    <source>
        <dbReference type="ARBA" id="ARBA00022970"/>
    </source>
</evidence>
<dbReference type="RefSeq" id="WP_087633654.1">
    <property type="nucleotide sequence ID" value="NZ_FCNZ02000046.1"/>
</dbReference>
<feature type="transmembrane region" description="Helical" evidence="9">
    <location>
        <begin position="232"/>
        <end position="252"/>
    </location>
</feature>
<proteinExistence type="inferred from homology"/>
<feature type="transmembrane region" description="Helical" evidence="9">
    <location>
        <begin position="67"/>
        <end position="87"/>
    </location>
</feature>
<feature type="transmembrane region" description="Helical" evidence="9">
    <location>
        <begin position="12"/>
        <end position="32"/>
    </location>
</feature>
<evidence type="ECO:0000256" key="7">
    <source>
        <dbReference type="ARBA" id="ARBA00023136"/>
    </source>
</evidence>
<dbReference type="GO" id="GO:0006865">
    <property type="term" value="P:amino acid transport"/>
    <property type="evidence" value="ECO:0007669"/>
    <property type="project" value="UniProtKB-KW"/>
</dbReference>
<comment type="subcellular location">
    <subcellularLocation>
        <location evidence="1">Cell membrane</location>
        <topology evidence="1">Multi-pass membrane protein</topology>
    </subcellularLocation>
</comment>
<comment type="caution">
    <text evidence="10">The sequence shown here is derived from an EMBL/GenBank/DDBJ whole genome shotgun (WGS) entry which is preliminary data.</text>
</comment>
<evidence type="ECO:0000256" key="2">
    <source>
        <dbReference type="ARBA" id="ARBA00022448"/>
    </source>
</evidence>
<keyword evidence="2" id="KW-0813">Transport</keyword>
<dbReference type="InterPro" id="IPR001851">
    <property type="entry name" value="ABC_transp_permease"/>
</dbReference>
<organism evidence="10 11">
    <name type="scientific">Caballeronia telluris</name>
    <dbReference type="NCBI Taxonomy" id="326475"/>
    <lineage>
        <taxon>Bacteria</taxon>
        <taxon>Pseudomonadati</taxon>
        <taxon>Pseudomonadota</taxon>
        <taxon>Betaproteobacteria</taxon>
        <taxon>Burkholderiales</taxon>
        <taxon>Burkholderiaceae</taxon>
        <taxon>Caballeronia</taxon>
    </lineage>
</organism>